<dbReference type="GO" id="GO:0000981">
    <property type="term" value="F:DNA-binding transcription factor activity, RNA polymerase II-specific"/>
    <property type="evidence" value="ECO:0007669"/>
    <property type="project" value="InterPro"/>
</dbReference>
<evidence type="ECO:0000256" key="4">
    <source>
        <dbReference type="ARBA" id="ARBA00023242"/>
    </source>
</evidence>
<dbReference type="EMBL" id="FN649035">
    <property type="protein sequence ID" value="CBJ25759.1"/>
    <property type="molecule type" value="Genomic_DNA"/>
</dbReference>
<dbReference type="SMART" id="SM00066">
    <property type="entry name" value="GAL4"/>
    <property type="match status" value="1"/>
</dbReference>
<feature type="region of interest" description="Disordered" evidence="5">
    <location>
        <begin position="653"/>
        <end position="672"/>
    </location>
</feature>
<keyword evidence="8" id="KW-1185">Reference proteome</keyword>
<dbReference type="Pfam" id="PF00172">
    <property type="entry name" value="Zn_clus"/>
    <property type="match status" value="1"/>
</dbReference>
<feature type="domain" description="Zn(2)-C6 fungal-type" evidence="6">
    <location>
        <begin position="30"/>
        <end position="59"/>
    </location>
</feature>
<feature type="region of interest" description="Disordered" evidence="5">
    <location>
        <begin position="688"/>
        <end position="729"/>
    </location>
</feature>
<evidence type="ECO:0000313" key="8">
    <source>
        <dbReference type="Proteomes" id="UP000002630"/>
    </source>
</evidence>
<dbReference type="PANTHER" id="PTHR31069">
    <property type="entry name" value="OLEATE-ACTIVATED TRANSCRIPTION FACTOR 1-RELATED"/>
    <property type="match status" value="1"/>
</dbReference>
<dbReference type="SUPFAM" id="SSF57701">
    <property type="entry name" value="Zn2/Cys6 DNA-binding domain"/>
    <property type="match status" value="1"/>
</dbReference>
<keyword evidence="2" id="KW-0238">DNA-binding</keyword>
<dbReference type="Gene3D" id="4.10.240.10">
    <property type="entry name" value="Zn(2)-C6 fungal-type DNA-binding domain"/>
    <property type="match status" value="1"/>
</dbReference>
<protein>
    <submittedName>
        <fullName evidence="7">Zinc finger-containing transcription factor, putative</fullName>
    </submittedName>
</protein>
<sequence length="814" mass="86404">MPPMHPGQQPKRRRRRRRPGEEEEPVLRTTCDACTSAKVKCNGEKPCVRCSNKNIQCEYTFKKRCGPKRRKGVSGDRNGGLLAPYPDGLNGSKVVGLNEHLRGEPTTLNKDEVECVDVFMQNINSFLPLTTMDTVKRAAKATAPAAGGGEGSEEEEEDQHDTETEERSQFHHAGKAMLHGAIALGAEFLEKEEVSVTRAVAAREEIKECFDAAAPELVAAHLILALYWTHQMDSSKINRYIGLAHQSNDILSDSPGALVASLTFVSVILYDAKVVSSIGCLVKPPGSSNRAGIPSSSNPAACQERVLNILSYVLLAIHNRSSRSNLAGNPAMSTGDWDPKAMTEHIYEAKALLDKGSAGGGPNDISRCIVVVLQAYFLLLTNNRRQAIVITEPLADLVADNPLVLRLPIVWSLVGCVRVLLDGADRTIAVERLQSAMAPLANHLGFSTDESLVEQELMSVFNGKQGLTKRKGATTAPSAAAAAASAAASQDLAATTGDILVRSSRAQTSSLNVTAQDYSHRGRSTINMLALEPSPAPRRRGLPTSATRQGGSAAGGGGGVATSLLSAAMVSSGEPPVEASSPPPSRAGALTRLPAARGGSLSIPTPFVPKQAMLQLDMPFMGSSFLNNNPPAAVQPGTDGVSVMIKRDLGLPQQGGHAAAAAGGGGDEPRERDETLLDKLDVSRAQMMREQREQQQSFSADAPVPSLDEAAGEGDGAGLEDEDGRQQSFKADAPVTLDDGVKLGEDRRELMAKQQVQQSFVADAPVSLEQVESNMARLGVSHPDDEDQSSRIVTSMDLEVAAELLATKTTSFIS</sequence>
<organism evidence="7 8">
    <name type="scientific">Ectocarpus siliculosus</name>
    <name type="common">Brown alga</name>
    <name type="synonym">Conferva siliculosa</name>
    <dbReference type="NCBI Taxonomy" id="2880"/>
    <lineage>
        <taxon>Eukaryota</taxon>
        <taxon>Sar</taxon>
        <taxon>Stramenopiles</taxon>
        <taxon>Ochrophyta</taxon>
        <taxon>PX clade</taxon>
        <taxon>Phaeophyceae</taxon>
        <taxon>Ectocarpales</taxon>
        <taxon>Ectocarpaceae</taxon>
        <taxon>Ectocarpus</taxon>
    </lineage>
</organism>
<dbReference type="InterPro" id="IPR001138">
    <property type="entry name" value="Zn2Cys6_DnaBD"/>
</dbReference>
<dbReference type="EMBL" id="FN649727">
    <property type="protein sequence ID" value="CBJ25759.1"/>
    <property type="molecule type" value="Genomic_DNA"/>
</dbReference>
<evidence type="ECO:0000256" key="5">
    <source>
        <dbReference type="SAM" id="MobiDB-lite"/>
    </source>
</evidence>
<dbReference type="GO" id="GO:0008270">
    <property type="term" value="F:zinc ion binding"/>
    <property type="evidence" value="ECO:0007669"/>
    <property type="project" value="InterPro"/>
</dbReference>
<accession>D7G766</accession>
<dbReference type="CDD" id="cd00067">
    <property type="entry name" value="GAL4"/>
    <property type="match status" value="1"/>
</dbReference>
<dbReference type="AlphaFoldDB" id="D7G766"/>
<feature type="region of interest" description="Disordered" evidence="5">
    <location>
        <begin position="140"/>
        <end position="168"/>
    </location>
</feature>
<feature type="region of interest" description="Disordered" evidence="5">
    <location>
        <begin position="1"/>
        <end position="25"/>
    </location>
</feature>
<dbReference type="PROSITE" id="PS50048">
    <property type="entry name" value="ZN2_CY6_FUNGAL_2"/>
    <property type="match status" value="1"/>
</dbReference>
<dbReference type="Proteomes" id="UP000002630">
    <property type="component" value="Linkage Group LG02"/>
</dbReference>
<keyword evidence="4" id="KW-0539">Nucleus</keyword>
<dbReference type="InterPro" id="IPR036864">
    <property type="entry name" value="Zn2-C6_fun-type_DNA-bd_sf"/>
</dbReference>
<evidence type="ECO:0000256" key="3">
    <source>
        <dbReference type="ARBA" id="ARBA00023163"/>
    </source>
</evidence>
<dbReference type="InterPro" id="IPR050675">
    <property type="entry name" value="OAF3"/>
</dbReference>
<evidence type="ECO:0000313" key="7">
    <source>
        <dbReference type="EMBL" id="CBJ25759.1"/>
    </source>
</evidence>
<keyword evidence="1" id="KW-0805">Transcription regulation</keyword>
<reference evidence="7 8" key="1">
    <citation type="journal article" date="2010" name="Nature">
        <title>The Ectocarpus genome and the independent evolution of multicellularity in brown algae.</title>
        <authorList>
            <person name="Cock J.M."/>
            <person name="Sterck L."/>
            <person name="Rouze P."/>
            <person name="Scornet D."/>
            <person name="Allen A.E."/>
            <person name="Amoutzias G."/>
            <person name="Anthouard V."/>
            <person name="Artiguenave F."/>
            <person name="Aury J.M."/>
            <person name="Badger J.H."/>
            <person name="Beszteri B."/>
            <person name="Billiau K."/>
            <person name="Bonnet E."/>
            <person name="Bothwell J.H."/>
            <person name="Bowler C."/>
            <person name="Boyen C."/>
            <person name="Brownlee C."/>
            <person name="Carrano C.J."/>
            <person name="Charrier B."/>
            <person name="Cho G.Y."/>
            <person name="Coelho S.M."/>
            <person name="Collen J."/>
            <person name="Corre E."/>
            <person name="Da Silva C."/>
            <person name="Delage L."/>
            <person name="Delaroque N."/>
            <person name="Dittami S.M."/>
            <person name="Doulbeau S."/>
            <person name="Elias M."/>
            <person name="Farnham G."/>
            <person name="Gachon C.M."/>
            <person name="Gschloessl B."/>
            <person name="Heesch S."/>
            <person name="Jabbari K."/>
            <person name="Jubin C."/>
            <person name="Kawai H."/>
            <person name="Kimura K."/>
            <person name="Kloareg B."/>
            <person name="Kupper F.C."/>
            <person name="Lang D."/>
            <person name="Le Bail A."/>
            <person name="Leblanc C."/>
            <person name="Lerouge P."/>
            <person name="Lohr M."/>
            <person name="Lopez P.J."/>
            <person name="Martens C."/>
            <person name="Maumus F."/>
            <person name="Michel G."/>
            <person name="Miranda-Saavedra D."/>
            <person name="Morales J."/>
            <person name="Moreau H."/>
            <person name="Motomura T."/>
            <person name="Nagasato C."/>
            <person name="Napoli C.A."/>
            <person name="Nelson D.R."/>
            <person name="Nyvall-Collen P."/>
            <person name="Peters A.F."/>
            <person name="Pommier C."/>
            <person name="Potin P."/>
            <person name="Poulain J."/>
            <person name="Quesneville H."/>
            <person name="Read B."/>
            <person name="Rensing S.A."/>
            <person name="Ritter A."/>
            <person name="Rousvoal S."/>
            <person name="Samanta M."/>
            <person name="Samson G."/>
            <person name="Schroeder D.C."/>
            <person name="Segurens B."/>
            <person name="Strittmatter M."/>
            <person name="Tonon T."/>
            <person name="Tregear J.W."/>
            <person name="Valentin K."/>
            <person name="von Dassow P."/>
            <person name="Yamagishi T."/>
            <person name="Van de Peer Y."/>
            <person name="Wincker P."/>
        </authorList>
    </citation>
    <scope>NUCLEOTIDE SEQUENCE [LARGE SCALE GENOMIC DNA]</scope>
    <source>
        <strain evidence="8">Ec32 / CCAP1310/4</strain>
    </source>
</reference>
<feature type="region of interest" description="Disordered" evidence="5">
    <location>
        <begin position="531"/>
        <end position="588"/>
    </location>
</feature>
<dbReference type="PROSITE" id="PS00463">
    <property type="entry name" value="ZN2_CY6_FUNGAL_1"/>
    <property type="match status" value="1"/>
</dbReference>
<dbReference type="InParanoid" id="D7G766"/>
<dbReference type="PANTHER" id="PTHR31069:SF31">
    <property type="entry name" value="MONODICTYPHENONE CLUSTER TRANSCRIPTION FACTOR-RELATED"/>
    <property type="match status" value="1"/>
</dbReference>
<evidence type="ECO:0000256" key="2">
    <source>
        <dbReference type="ARBA" id="ARBA00023125"/>
    </source>
</evidence>
<dbReference type="OrthoDB" id="4151048at2759"/>
<evidence type="ECO:0000259" key="6">
    <source>
        <dbReference type="PROSITE" id="PS50048"/>
    </source>
</evidence>
<gene>
    <name evidence="7" type="ORF">Esi_0008_0230</name>
</gene>
<evidence type="ECO:0000256" key="1">
    <source>
        <dbReference type="ARBA" id="ARBA00023015"/>
    </source>
</evidence>
<feature type="compositionally biased region" description="Low complexity" evidence="5">
    <location>
        <begin position="561"/>
        <end position="580"/>
    </location>
</feature>
<keyword evidence="3" id="KW-0804">Transcription</keyword>
<feature type="compositionally biased region" description="Acidic residues" evidence="5">
    <location>
        <begin position="151"/>
        <end position="160"/>
    </location>
</feature>
<dbReference type="GO" id="GO:0003677">
    <property type="term" value="F:DNA binding"/>
    <property type="evidence" value="ECO:0007669"/>
    <property type="project" value="UniProtKB-KW"/>
</dbReference>
<proteinExistence type="predicted"/>
<name>D7G766_ECTSI</name>